<reference evidence="1" key="1">
    <citation type="submission" date="2014-11" db="EMBL/GenBank/DDBJ databases">
        <authorList>
            <person name="Amaro Gonzalez C."/>
        </authorList>
    </citation>
    <scope>NUCLEOTIDE SEQUENCE</scope>
</reference>
<dbReference type="EMBL" id="GBXM01083620">
    <property type="protein sequence ID" value="JAH24957.1"/>
    <property type="molecule type" value="Transcribed_RNA"/>
</dbReference>
<protein>
    <submittedName>
        <fullName evidence="1">Uncharacterized protein</fullName>
    </submittedName>
</protein>
<accession>A0A0E9R853</accession>
<name>A0A0E9R853_ANGAN</name>
<evidence type="ECO:0000313" key="1">
    <source>
        <dbReference type="EMBL" id="JAH24957.1"/>
    </source>
</evidence>
<dbReference type="AlphaFoldDB" id="A0A0E9R853"/>
<organism evidence="1">
    <name type="scientific">Anguilla anguilla</name>
    <name type="common">European freshwater eel</name>
    <name type="synonym">Muraena anguilla</name>
    <dbReference type="NCBI Taxonomy" id="7936"/>
    <lineage>
        <taxon>Eukaryota</taxon>
        <taxon>Metazoa</taxon>
        <taxon>Chordata</taxon>
        <taxon>Craniata</taxon>
        <taxon>Vertebrata</taxon>
        <taxon>Euteleostomi</taxon>
        <taxon>Actinopterygii</taxon>
        <taxon>Neopterygii</taxon>
        <taxon>Teleostei</taxon>
        <taxon>Anguilliformes</taxon>
        <taxon>Anguillidae</taxon>
        <taxon>Anguilla</taxon>
    </lineage>
</organism>
<sequence length="66" mass="7792">MILKPLPYMLMTQFTLQYKTCLHSLSHHFNPSIQLTESFCTMFKDFLLISKTFDVITDILQLMSFV</sequence>
<reference evidence="1" key="2">
    <citation type="journal article" date="2015" name="Fish Shellfish Immunol.">
        <title>Early steps in the European eel (Anguilla anguilla)-Vibrio vulnificus interaction in the gills: Role of the RtxA13 toxin.</title>
        <authorList>
            <person name="Callol A."/>
            <person name="Pajuelo D."/>
            <person name="Ebbesson L."/>
            <person name="Teles M."/>
            <person name="MacKenzie S."/>
            <person name="Amaro C."/>
        </authorList>
    </citation>
    <scope>NUCLEOTIDE SEQUENCE</scope>
</reference>
<proteinExistence type="predicted"/>